<dbReference type="GO" id="GO:0005739">
    <property type="term" value="C:mitochondrion"/>
    <property type="evidence" value="ECO:0007669"/>
    <property type="project" value="UniProtKB-SubCell"/>
</dbReference>
<name>A0AAW1KZ23_SAPOF</name>
<dbReference type="PANTHER" id="PTHR48027">
    <property type="entry name" value="HETEROGENEOUS NUCLEAR RIBONUCLEOPROTEIN 87F-RELATED"/>
    <property type="match status" value="1"/>
</dbReference>
<dbReference type="GO" id="GO:0009409">
    <property type="term" value="P:response to cold"/>
    <property type="evidence" value="ECO:0007669"/>
    <property type="project" value="UniProtKB-ARBA"/>
</dbReference>
<evidence type="ECO:0000256" key="4">
    <source>
        <dbReference type="ARBA" id="ARBA00022553"/>
    </source>
</evidence>
<dbReference type="GO" id="GO:1990428">
    <property type="term" value="P:miRNA transport"/>
    <property type="evidence" value="ECO:0007669"/>
    <property type="project" value="UniProtKB-ARBA"/>
</dbReference>
<feature type="region of interest" description="Disordered" evidence="10">
    <location>
        <begin position="147"/>
        <end position="167"/>
    </location>
</feature>
<dbReference type="GO" id="GO:0050688">
    <property type="term" value="P:regulation of defense response to virus"/>
    <property type="evidence" value="ECO:0007669"/>
    <property type="project" value="UniProtKB-ARBA"/>
</dbReference>
<evidence type="ECO:0000259" key="11">
    <source>
        <dbReference type="PROSITE" id="PS50102"/>
    </source>
</evidence>
<organism evidence="12 13">
    <name type="scientific">Saponaria officinalis</name>
    <name type="common">Common soapwort</name>
    <name type="synonym">Lychnis saponaria</name>
    <dbReference type="NCBI Taxonomy" id="3572"/>
    <lineage>
        <taxon>Eukaryota</taxon>
        <taxon>Viridiplantae</taxon>
        <taxon>Streptophyta</taxon>
        <taxon>Embryophyta</taxon>
        <taxon>Tracheophyta</taxon>
        <taxon>Spermatophyta</taxon>
        <taxon>Magnoliopsida</taxon>
        <taxon>eudicotyledons</taxon>
        <taxon>Gunneridae</taxon>
        <taxon>Pentapetalae</taxon>
        <taxon>Caryophyllales</taxon>
        <taxon>Caryophyllaceae</taxon>
        <taxon>Caryophylleae</taxon>
        <taxon>Saponaria</taxon>
    </lineage>
</organism>
<dbReference type="GO" id="GO:0003727">
    <property type="term" value="F:single-stranded RNA binding"/>
    <property type="evidence" value="ECO:0007669"/>
    <property type="project" value="UniProtKB-ARBA"/>
</dbReference>
<dbReference type="GO" id="GO:0009651">
    <property type="term" value="P:response to salt stress"/>
    <property type="evidence" value="ECO:0007669"/>
    <property type="project" value="UniProtKB-ARBA"/>
</dbReference>
<evidence type="ECO:0000256" key="2">
    <source>
        <dbReference type="ARBA" id="ARBA00004613"/>
    </source>
</evidence>
<sequence length="167" mass="16711">MALLNKVGSVLKQSISQNSASSMLNSVRYMSTKLFIGGLSYATDDNSLREAFSQFGEVADARVIIDRNTGRSRGFGFVDFADPESANGALGAMDGQDLHGRNIRVNLANERPPGPRGGGYGGGGGGYRGDGGYSGGGGGYNGGGGGYGGGGGGGYRGDGGYNGGGGY</sequence>
<keyword evidence="3" id="KW-0964">Secreted</keyword>
<evidence type="ECO:0000256" key="5">
    <source>
        <dbReference type="ARBA" id="ARBA00022884"/>
    </source>
</evidence>
<dbReference type="GO" id="GO:0000959">
    <property type="term" value="P:mitochondrial RNA metabolic process"/>
    <property type="evidence" value="ECO:0007669"/>
    <property type="project" value="UniProtKB-ARBA"/>
</dbReference>
<dbReference type="InterPro" id="IPR000504">
    <property type="entry name" value="RRM_dom"/>
</dbReference>
<comment type="caution">
    <text evidence="12">The sequence shown here is derived from an EMBL/GenBank/DDBJ whole genome shotgun (WGS) entry which is preliminary data.</text>
</comment>
<evidence type="ECO:0000256" key="6">
    <source>
        <dbReference type="ARBA" id="ARBA00022946"/>
    </source>
</evidence>
<dbReference type="PROSITE" id="PS50102">
    <property type="entry name" value="RRM"/>
    <property type="match status" value="1"/>
</dbReference>
<comment type="similarity">
    <text evidence="8">Belongs to the GR-RBP family.</text>
</comment>
<dbReference type="AlphaFoldDB" id="A0AAW1KZ23"/>
<keyword evidence="5 9" id="KW-0694">RNA-binding</keyword>
<reference evidence="12" key="1">
    <citation type="submission" date="2024-03" db="EMBL/GenBank/DDBJ databases">
        <title>WGS assembly of Saponaria officinalis var. Norfolk2.</title>
        <authorList>
            <person name="Jenkins J."/>
            <person name="Shu S."/>
            <person name="Grimwood J."/>
            <person name="Barry K."/>
            <person name="Goodstein D."/>
            <person name="Schmutz J."/>
            <person name="Leebens-Mack J."/>
            <person name="Osbourn A."/>
        </authorList>
    </citation>
    <scope>NUCLEOTIDE SEQUENCE [LARGE SCALE GENOMIC DNA]</scope>
    <source>
        <strain evidence="12">JIC</strain>
    </source>
</reference>
<comment type="subcellular location">
    <subcellularLocation>
        <location evidence="1">Mitochondrion</location>
    </subcellularLocation>
    <subcellularLocation>
        <location evidence="2">Secreted</location>
    </subcellularLocation>
</comment>
<evidence type="ECO:0000256" key="1">
    <source>
        <dbReference type="ARBA" id="ARBA00004173"/>
    </source>
</evidence>
<dbReference type="GO" id="GO:0006858">
    <property type="term" value="P:extracellular transport"/>
    <property type="evidence" value="ECO:0007669"/>
    <property type="project" value="UniProtKB-ARBA"/>
</dbReference>
<evidence type="ECO:0000313" key="13">
    <source>
        <dbReference type="Proteomes" id="UP001443914"/>
    </source>
</evidence>
<keyword evidence="13" id="KW-1185">Reference proteome</keyword>
<dbReference type="CDD" id="cd21608">
    <property type="entry name" value="RRM2_NsCP33_like"/>
    <property type="match status" value="1"/>
</dbReference>
<keyword evidence="6" id="KW-0809">Transit peptide</keyword>
<dbReference type="GO" id="GO:0003690">
    <property type="term" value="F:double-stranded DNA binding"/>
    <property type="evidence" value="ECO:0007669"/>
    <property type="project" value="UniProtKB-ARBA"/>
</dbReference>
<keyword evidence="7" id="KW-0496">Mitochondrion</keyword>
<gene>
    <name evidence="12" type="ORF">RND81_05G170200</name>
</gene>
<evidence type="ECO:0000256" key="3">
    <source>
        <dbReference type="ARBA" id="ARBA00022525"/>
    </source>
</evidence>
<dbReference type="GO" id="GO:0009414">
    <property type="term" value="P:response to water deprivation"/>
    <property type="evidence" value="ECO:0007669"/>
    <property type="project" value="UniProtKB-ARBA"/>
</dbReference>
<evidence type="ECO:0000256" key="8">
    <source>
        <dbReference type="ARBA" id="ARBA00049664"/>
    </source>
</evidence>
<proteinExistence type="inferred from homology"/>
<dbReference type="InterPro" id="IPR012677">
    <property type="entry name" value="Nucleotide-bd_a/b_plait_sf"/>
</dbReference>
<dbReference type="GO" id="GO:0003697">
    <property type="term" value="F:single-stranded DNA binding"/>
    <property type="evidence" value="ECO:0007669"/>
    <property type="project" value="UniProtKB-ARBA"/>
</dbReference>
<dbReference type="Proteomes" id="UP001443914">
    <property type="component" value="Unassembled WGS sequence"/>
</dbReference>
<dbReference type="FunFam" id="3.30.70.330:FF:000612">
    <property type="entry name" value="Glycine-rich RNA-binding protein 2"/>
    <property type="match status" value="1"/>
</dbReference>
<dbReference type="GO" id="GO:0005615">
    <property type="term" value="C:extracellular space"/>
    <property type="evidence" value="ECO:0007669"/>
    <property type="project" value="UniProtKB-ARBA"/>
</dbReference>
<protein>
    <recommendedName>
        <fullName evidence="11">RRM domain-containing protein</fullName>
    </recommendedName>
</protein>
<dbReference type="Gene3D" id="3.30.70.330">
    <property type="match status" value="1"/>
</dbReference>
<dbReference type="InterPro" id="IPR052462">
    <property type="entry name" value="SLIRP/GR-RBP-like"/>
</dbReference>
<dbReference type="InterPro" id="IPR048289">
    <property type="entry name" value="RRM2_NsCP33-like"/>
</dbReference>
<accession>A0AAW1KZ23</accession>
<dbReference type="SMART" id="SM00360">
    <property type="entry name" value="RRM"/>
    <property type="match status" value="1"/>
</dbReference>
<evidence type="ECO:0000256" key="9">
    <source>
        <dbReference type="PROSITE-ProRule" id="PRU00176"/>
    </source>
</evidence>
<evidence type="ECO:0000256" key="10">
    <source>
        <dbReference type="SAM" id="MobiDB-lite"/>
    </source>
</evidence>
<evidence type="ECO:0000313" key="12">
    <source>
        <dbReference type="EMBL" id="KAK9725802.1"/>
    </source>
</evidence>
<dbReference type="GO" id="GO:0035198">
    <property type="term" value="F:miRNA binding"/>
    <property type="evidence" value="ECO:0007669"/>
    <property type="project" value="UniProtKB-ARBA"/>
</dbReference>
<dbReference type="Pfam" id="PF00076">
    <property type="entry name" value="RRM_1"/>
    <property type="match status" value="1"/>
</dbReference>
<dbReference type="SUPFAM" id="SSF54928">
    <property type="entry name" value="RNA-binding domain, RBD"/>
    <property type="match status" value="1"/>
</dbReference>
<dbReference type="EMBL" id="JBDFQZ010000005">
    <property type="protein sequence ID" value="KAK9725802.1"/>
    <property type="molecule type" value="Genomic_DNA"/>
</dbReference>
<feature type="domain" description="RRM" evidence="11">
    <location>
        <begin position="32"/>
        <end position="110"/>
    </location>
</feature>
<dbReference type="GO" id="GO:0035197">
    <property type="term" value="F:siRNA binding"/>
    <property type="evidence" value="ECO:0007669"/>
    <property type="project" value="UniProtKB-ARBA"/>
</dbReference>
<keyword evidence="4" id="KW-0597">Phosphoprotein</keyword>
<dbReference type="PRINTS" id="PR01228">
    <property type="entry name" value="EGGSHELL"/>
</dbReference>
<dbReference type="InterPro" id="IPR035979">
    <property type="entry name" value="RBD_domain_sf"/>
</dbReference>
<evidence type="ECO:0000256" key="7">
    <source>
        <dbReference type="ARBA" id="ARBA00023128"/>
    </source>
</evidence>